<dbReference type="Proteomes" id="UP000321746">
    <property type="component" value="Unassembled WGS sequence"/>
</dbReference>
<comment type="caution">
    <text evidence="4">The sequence shown here is derived from an EMBL/GenBank/DDBJ whole genome shotgun (WGS) entry which is preliminary data.</text>
</comment>
<organism evidence="4 5">
    <name type="scientific">Acetobacter oeni</name>
    <dbReference type="NCBI Taxonomy" id="304077"/>
    <lineage>
        <taxon>Bacteria</taxon>
        <taxon>Pseudomonadati</taxon>
        <taxon>Pseudomonadota</taxon>
        <taxon>Alphaproteobacteria</taxon>
        <taxon>Acetobacterales</taxon>
        <taxon>Acetobacteraceae</taxon>
        <taxon>Acetobacter</taxon>
    </lineage>
</organism>
<dbReference type="RefSeq" id="WP_242011946.1">
    <property type="nucleotide sequence ID" value="NZ_BJYG01000017.1"/>
</dbReference>
<keyword evidence="3" id="KW-0998">Cell outer membrane</keyword>
<protein>
    <recommendedName>
        <fullName evidence="6">TonB-dependent receptor-like beta-barrel domain-containing protein</fullName>
    </recommendedName>
</protein>
<dbReference type="InterPro" id="IPR036942">
    <property type="entry name" value="Beta-barrel_TonB_sf"/>
</dbReference>
<dbReference type="AlphaFoldDB" id="A0A511XJY4"/>
<evidence type="ECO:0008006" key="6">
    <source>
        <dbReference type="Google" id="ProtNLM"/>
    </source>
</evidence>
<reference evidence="4 5" key="1">
    <citation type="submission" date="2019-07" db="EMBL/GenBank/DDBJ databases">
        <title>Whole genome shotgun sequence of Acetobacter oeni NBRC 105207.</title>
        <authorList>
            <person name="Hosoyama A."/>
            <person name="Uohara A."/>
            <person name="Ohji S."/>
            <person name="Ichikawa N."/>
        </authorList>
    </citation>
    <scope>NUCLEOTIDE SEQUENCE [LARGE SCALE GENOMIC DNA]</scope>
    <source>
        <strain evidence="4 5">NBRC 105207</strain>
    </source>
</reference>
<comment type="subcellular location">
    <subcellularLocation>
        <location evidence="1">Cell outer membrane</location>
    </subcellularLocation>
</comment>
<sequence length="234" mass="25788">MDAYTIQIKHRIVDGGVYNGQAAINAYASEGIDTSGFASDPSAVSAQYFTNGVTTRTTGLDITARYTMDFGNIGKFIWDAAVNFNHTNVSNIAKDGNGNTILDAQQINYISTENPSNKLIFGGTWHRGKWDVTVHEIRYGHTISDLTYVPGPNAFSNSVFYEQVNKPRFVTNLEVGCQVLPQLHLALGGNNIGNAYPSRVPVDTSDYNNNKYDTSSQQLSEEGGFYYFRADLQL</sequence>
<keyword evidence="2" id="KW-0472">Membrane</keyword>
<accession>A0A511XJY4</accession>
<evidence type="ECO:0000256" key="3">
    <source>
        <dbReference type="ARBA" id="ARBA00023237"/>
    </source>
</evidence>
<evidence type="ECO:0000313" key="5">
    <source>
        <dbReference type="Proteomes" id="UP000321746"/>
    </source>
</evidence>
<dbReference type="SUPFAM" id="SSF56935">
    <property type="entry name" value="Porins"/>
    <property type="match status" value="1"/>
</dbReference>
<dbReference type="PANTHER" id="PTHR47234">
    <property type="match status" value="1"/>
</dbReference>
<keyword evidence="5" id="KW-1185">Reference proteome</keyword>
<dbReference type="Gene3D" id="2.40.170.20">
    <property type="entry name" value="TonB-dependent receptor, beta-barrel domain"/>
    <property type="match status" value="1"/>
</dbReference>
<name>A0A511XJY4_9PROT</name>
<evidence type="ECO:0000313" key="4">
    <source>
        <dbReference type="EMBL" id="GEN63263.1"/>
    </source>
</evidence>
<dbReference type="EMBL" id="BJYG01000017">
    <property type="protein sequence ID" value="GEN63263.1"/>
    <property type="molecule type" value="Genomic_DNA"/>
</dbReference>
<evidence type="ECO:0000256" key="1">
    <source>
        <dbReference type="ARBA" id="ARBA00004442"/>
    </source>
</evidence>
<evidence type="ECO:0000256" key="2">
    <source>
        <dbReference type="ARBA" id="ARBA00023136"/>
    </source>
</evidence>
<gene>
    <name evidence="4" type="ORF">AOE01nite_14870</name>
</gene>
<dbReference type="GO" id="GO:0009279">
    <property type="term" value="C:cell outer membrane"/>
    <property type="evidence" value="ECO:0007669"/>
    <property type="project" value="UniProtKB-SubCell"/>
</dbReference>
<proteinExistence type="predicted"/>
<dbReference type="PANTHER" id="PTHR47234:SF3">
    <property type="entry name" value="SECRETIN_TONB SHORT N-TERMINAL DOMAIN-CONTAINING PROTEIN"/>
    <property type="match status" value="1"/>
</dbReference>